<organism evidence="1 2">
    <name type="scientific">Acetobacter persici</name>
    <dbReference type="NCBI Taxonomy" id="1076596"/>
    <lineage>
        <taxon>Bacteria</taxon>
        <taxon>Pseudomonadati</taxon>
        <taxon>Pseudomonadota</taxon>
        <taxon>Alphaproteobacteria</taxon>
        <taxon>Acetobacterales</taxon>
        <taxon>Acetobacteraceae</taxon>
        <taxon>Acetobacter</taxon>
    </lineage>
</organism>
<comment type="caution">
    <text evidence="1">The sequence shown here is derived from an EMBL/GenBank/DDBJ whole genome shotgun (WGS) entry which is preliminary data.</text>
</comment>
<dbReference type="AlphaFoldDB" id="A0A6V8IFS7"/>
<protein>
    <submittedName>
        <fullName evidence="1">Uncharacterized protein</fullName>
    </submittedName>
</protein>
<name>A0A6V8IFS7_9PROT</name>
<evidence type="ECO:0000313" key="2">
    <source>
        <dbReference type="Proteomes" id="UP000548726"/>
    </source>
</evidence>
<dbReference type="Proteomes" id="UP000548726">
    <property type="component" value="Unassembled WGS sequence"/>
</dbReference>
<dbReference type="OrthoDB" id="7210668at2"/>
<dbReference type="RefSeq" id="WP_086656444.1">
    <property type="nucleotide sequence ID" value="NZ_BLJP01000009.1"/>
</dbReference>
<reference evidence="1 2" key="1">
    <citation type="journal article" date="2020" name="Cell Rep.">
        <title>Local necrotic cells trigger systemic immune activation via gut microbiome dysbiosis in Drosophila.</title>
        <authorList>
            <person name="Kosakamoto H."/>
            <person name="Yamauchi T."/>
            <person name="Akuzawa-Tokita Y."/>
            <person name="Nishimura K."/>
            <person name="Soga T."/>
            <person name="Murakami T."/>
            <person name="Mori H."/>
            <person name="Yamamoto K."/>
            <person name="Miyazaki R."/>
            <person name="Koto A."/>
            <person name="Miura M."/>
            <person name="Obata F."/>
        </authorList>
    </citation>
    <scope>NUCLEOTIDE SEQUENCE [LARGE SCALE GENOMIC DNA]</scope>
    <source>
        <strain evidence="1 2">Ai</strain>
    </source>
</reference>
<dbReference type="EMBL" id="BLJP01000009">
    <property type="protein sequence ID" value="GFE94155.1"/>
    <property type="molecule type" value="Genomic_DNA"/>
</dbReference>
<keyword evidence="2" id="KW-1185">Reference proteome</keyword>
<proteinExistence type="predicted"/>
<accession>A0A6V8IFS7</accession>
<sequence>MRAKPPSKKTRQAANIPATVERFILARAAHLDLSGIVDELAREFPEGPKLSRSALHRYLQKKGWTGRVPGLRNPKVRDFLKKPELALLSYKHISREIAQKFPDNQVVSHDDLHAYFRRHGRTKPVRGMIDLELLAYLRSLKTVPAYSVLLKTLRETFPGKPLPVRSALYRYLKDYAADGAYKSVKRQRDPWAAFDDDMQAVIRRNIKRLTIDALRDDLIFYFPDKRIPSRSALGRFVKFLQDASI</sequence>
<evidence type="ECO:0000313" key="1">
    <source>
        <dbReference type="EMBL" id="GFE94155.1"/>
    </source>
</evidence>
<gene>
    <name evidence="1" type="ORF">DmAi_22140</name>
</gene>